<dbReference type="InterPro" id="IPR006837">
    <property type="entry name" value="Divergent_DAC"/>
</dbReference>
<dbReference type="Pfam" id="PF04748">
    <property type="entry name" value="Polysacc_deac_2"/>
    <property type="match status" value="1"/>
</dbReference>
<dbReference type="InterPro" id="IPR011330">
    <property type="entry name" value="Glyco_hydro/deAcase_b/a-brl"/>
</dbReference>
<dbReference type="Gene3D" id="3.20.20.370">
    <property type="entry name" value="Glycoside hydrolase/deacetylase"/>
    <property type="match status" value="1"/>
</dbReference>
<evidence type="ECO:0000256" key="1">
    <source>
        <dbReference type="SAM" id="Phobius"/>
    </source>
</evidence>
<dbReference type="SUPFAM" id="SSF88713">
    <property type="entry name" value="Glycoside hydrolase/deacetylase"/>
    <property type="match status" value="1"/>
</dbReference>
<keyword evidence="1" id="KW-0472">Membrane</keyword>
<comment type="caution">
    <text evidence="2">The sequence shown here is derived from an EMBL/GenBank/DDBJ whole genome shotgun (WGS) entry which is preliminary data.</text>
</comment>
<evidence type="ECO:0000313" key="2">
    <source>
        <dbReference type="EMBL" id="KKM25069.1"/>
    </source>
</evidence>
<reference evidence="2" key="1">
    <citation type="journal article" date="2015" name="Nature">
        <title>Complex archaea that bridge the gap between prokaryotes and eukaryotes.</title>
        <authorList>
            <person name="Spang A."/>
            <person name="Saw J.H."/>
            <person name="Jorgensen S.L."/>
            <person name="Zaremba-Niedzwiedzka K."/>
            <person name="Martijn J."/>
            <person name="Lind A.E."/>
            <person name="van Eijk R."/>
            <person name="Schleper C."/>
            <person name="Guy L."/>
            <person name="Ettema T.J."/>
        </authorList>
    </citation>
    <scope>NUCLEOTIDE SEQUENCE</scope>
</reference>
<protein>
    <recommendedName>
        <fullName evidence="3">Divergent polysaccharide deacetylase family protein</fullName>
    </recommendedName>
</protein>
<evidence type="ECO:0008006" key="3">
    <source>
        <dbReference type="Google" id="ProtNLM"/>
    </source>
</evidence>
<dbReference type="PANTHER" id="PTHR30105:SF2">
    <property type="entry name" value="DIVERGENT POLYSACCHARIDE DEACETYLASE SUPERFAMILY"/>
    <property type="match status" value="1"/>
</dbReference>
<dbReference type="EMBL" id="LAZR01012794">
    <property type="protein sequence ID" value="KKM25069.1"/>
    <property type="molecule type" value="Genomic_DNA"/>
</dbReference>
<organism evidence="2">
    <name type="scientific">marine sediment metagenome</name>
    <dbReference type="NCBI Taxonomy" id="412755"/>
    <lineage>
        <taxon>unclassified sequences</taxon>
        <taxon>metagenomes</taxon>
        <taxon>ecological metagenomes</taxon>
    </lineage>
</organism>
<sequence length="356" mass="40489">MKKKSHKFLYIAIIIVLCIIIAGLFLQLRISTYQNDFLQIDLKVKELTKALNLPLIKEKEIRGRFFLSELQQEKTLSIPFDYPLDKLLLQIQEELSLRLVKIHQLEEKDSKDQYQILAKVGSESRTTHTLRFILKKIKIALLIDDFGYSKGGVVDVFLEDLNIPFTISVIPGTPQAKSVAEQAHKSGKEVIIHLPMQPKGEFNPDYKWIILDKTSEEEIKSIIKEARKDIPYAVGLNNHMGSLITSEERPMRALLKAVKEEDLFFVDSRTGADSIAFSLAQEMGVKSTSRQVFLDNEKDIDYIKGQFQQLISSAKEKGKTLGMGHIDITTAQALKEIVASLDERKIELVYVSEIVN</sequence>
<accession>A0A0F9IY91</accession>
<gene>
    <name evidence="2" type="ORF">LCGC14_1598680</name>
</gene>
<dbReference type="GO" id="GO:0005975">
    <property type="term" value="P:carbohydrate metabolic process"/>
    <property type="evidence" value="ECO:0007669"/>
    <property type="project" value="InterPro"/>
</dbReference>
<dbReference type="AlphaFoldDB" id="A0A0F9IY91"/>
<keyword evidence="1" id="KW-0812">Transmembrane</keyword>
<keyword evidence="1" id="KW-1133">Transmembrane helix</keyword>
<dbReference type="CDD" id="cd10936">
    <property type="entry name" value="CE4_DAC2"/>
    <property type="match status" value="1"/>
</dbReference>
<dbReference type="PANTHER" id="PTHR30105">
    <property type="entry name" value="UNCHARACTERIZED YIBQ-RELATED"/>
    <property type="match status" value="1"/>
</dbReference>
<feature type="transmembrane region" description="Helical" evidence="1">
    <location>
        <begin position="7"/>
        <end position="26"/>
    </location>
</feature>
<proteinExistence type="predicted"/>
<name>A0A0F9IY91_9ZZZZ</name>